<reference evidence="2 3" key="1">
    <citation type="submission" date="2019-02" db="EMBL/GenBank/DDBJ databases">
        <title>Genome sequencing of the rare red list fungi Antrodiella citrinella (Flaviporus citrinellus).</title>
        <authorList>
            <person name="Buettner E."/>
            <person name="Kellner H."/>
        </authorList>
    </citation>
    <scope>NUCLEOTIDE SEQUENCE [LARGE SCALE GENOMIC DNA]</scope>
    <source>
        <strain evidence="2 3">DSM 108506</strain>
    </source>
</reference>
<evidence type="ECO:0000313" key="2">
    <source>
        <dbReference type="EMBL" id="THH31743.1"/>
    </source>
</evidence>
<organism evidence="2 3">
    <name type="scientific">Antrodiella citrinella</name>
    <dbReference type="NCBI Taxonomy" id="2447956"/>
    <lineage>
        <taxon>Eukaryota</taxon>
        <taxon>Fungi</taxon>
        <taxon>Dikarya</taxon>
        <taxon>Basidiomycota</taxon>
        <taxon>Agaricomycotina</taxon>
        <taxon>Agaricomycetes</taxon>
        <taxon>Polyporales</taxon>
        <taxon>Steccherinaceae</taxon>
        <taxon>Antrodiella</taxon>
    </lineage>
</organism>
<dbReference type="EMBL" id="SGPM01000038">
    <property type="protein sequence ID" value="THH31743.1"/>
    <property type="molecule type" value="Genomic_DNA"/>
</dbReference>
<dbReference type="OrthoDB" id="5271368at2759"/>
<dbReference type="CDD" id="cd23715">
    <property type="entry name" value="beta-trefoil_Ricin_CCL2"/>
    <property type="match status" value="1"/>
</dbReference>
<evidence type="ECO:0000259" key="1">
    <source>
        <dbReference type="Pfam" id="PF21595"/>
    </source>
</evidence>
<name>A0A4V3XJ55_9APHY</name>
<dbReference type="AlphaFoldDB" id="A0A4V3XJ55"/>
<evidence type="ECO:0000313" key="3">
    <source>
        <dbReference type="Proteomes" id="UP000308730"/>
    </source>
</evidence>
<dbReference type="Proteomes" id="UP000308730">
    <property type="component" value="Unassembled WGS sequence"/>
</dbReference>
<sequence>MSRPAPGRYVIYNRVLSPSGQKLAMSYKNGDSGATVTALNYAPYQVWEVQNYDSRTQSISPQGTNLQCAWGDGFISVLPAGGYVWVIIGNDDGYTIQDGGESNSWGVDSAVDSHLVNIGQPTGSVQQRWIFEKM</sequence>
<proteinExistence type="predicted"/>
<comment type="caution">
    <text evidence="2">The sequence shown here is derived from an EMBL/GenBank/DDBJ whole genome shotgun (WGS) entry which is preliminary data.</text>
</comment>
<keyword evidence="3" id="KW-1185">Reference proteome</keyword>
<protein>
    <recommendedName>
        <fullName evidence="1">CCL2-like lectin domain-containing protein</fullName>
    </recommendedName>
</protein>
<dbReference type="InterPro" id="IPR048746">
    <property type="entry name" value="CCL2-like_lectin"/>
</dbReference>
<accession>A0A4V3XJ55</accession>
<dbReference type="Gene3D" id="2.80.10.50">
    <property type="match status" value="1"/>
</dbReference>
<dbReference type="Pfam" id="PF21595">
    <property type="entry name" value="CCL2-like"/>
    <property type="match status" value="1"/>
</dbReference>
<gene>
    <name evidence="2" type="ORF">EUX98_g2419</name>
</gene>
<feature type="domain" description="CCL2-like lectin" evidence="1">
    <location>
        <begin position="7"/>
        <end position="129"/>
    </location>
</feature>